<reference evidence="1 2" key="1">
    <citation type="submission" date="2021-08" db="EMBL/GenBank/DDBJ databases">
        <title>Nocardioides bacterium WL0053 sp. nov., isolated from the sediment.</title>
        <authorList>
            <person name="Wang L."/>
            <person name="Zhang D."/>
            <person name="Zhang A."/>
        </authorList>
    </citation>
    <scope>NUCLEOTIDE SEQUENCE [LARGE SCALE GENOMIC DNA]</scope>
    <source>
        <strain evidence="1 2">WL0053</strain>
    </source>
</reference>
<accession>A0ABS7RL02</accession>
<evidence type="ECO:0000313" key="2">
    <source>
        <dbReference type="Proteomes" id="UP000754710"/>
    </source>
</evidence>
<organism evidence="1 2">
    <name type="scientific">Nocardioides jiangsuensis</name>
    <dbReference type="NCBI Taxonomy" id="2866161"/>
    <lineage>
        <taxon>Bacteria</taxon>
        <taxon>Bacillati</taxon>
        <taxon>Actinomycetota</taxon>
        <taxon>Actinomycetes</taxon>
        <taxon>Propionibacteriales</taxon>
        <taxon>Nocardioidaceae</taxon>
        <taxon>Nocardioides</taxon>
    </lineage>
</organism>
<protein>
    <submittedName>
        <fullName evidence="1">3-methyladenine DNA glycosylase</fullName>
    </submittedName>
</protein>
<comment type="caution">
    <text evidence="1">The sequence shown here is derived from an EMBL/GenBank/DDBJ whole genome shotgun (WGS) entry which is preliminary data.</text>
</comment>
<keyword evidence="2" id="KW-1185">Reference proteome</keyword>
<sequence length="285" mass="32250">MDEATWRERRAAHEARVEAWVRPHLERREARVPHPVEDFLFTYYSQRPAALRRWHPGYGVVLEGGWSTYAGLKGYVERPGGHATVAREHVAGQRPLLTALHTLLSATASRPAQLGCFGLHEWAMVYRLDQSDVRHASWPLRLGPRGTDEVVEGHRVACSHFDAFRFFTDEARPLNTLRPGRDDRPAFEQPGCLHAGMDLYKHAYRLSPLVDSDLVADCFDLARDIRVLDMRASPYDLSDLGYTPVRIETPAGKQEYVAAQRAFAERGAPLRARLVADCERLLAVC</sequence>
<proteinExistence type="predicted"/>
<name>A0ABS7RL02_9ACTN</name>
<dbReference type="Proteomes" id="UP000754710">
    <property type="component" value="Unassembled WGS sequence"/>
</dbReference>
<evidence type="ECO:0000313" key="1">
    <source>
        <dbReference type="EMBL" id="MBY9075725.1"/>
    </source>
</evidence>
<gene>
    <name evidence="1" type="ORF">K1X13_12905</name>
</gene>
<dbReference type="EMBL" id="JAIEZQ010000002">
    <property type="protein sequence ID" value="MBY9075725.1"/>
    <property type="molecule type" value="Genomic_DNA"/>
</dbReference>